<evidence type="ECO:0000259" key="9">
    <source>
        <dbReference type="Pfam" id="PF00881"/>
    </source>
</evidence>
<dbReference type="CDD" id="cd02135">
    <property type="entry name" value="YdjA-like"/>
    <property type="match status" value="1"/>
</dbReference>
<dbReference type="SUPFAM" id="SSF55469">
    <property type="entry name" value="FMN-dependent nitroreductase-like"/>
    <property type="match status" value="1"/>
</dbReference>
<dbReference type="EMBL" id="JBHUII010000001">
    <property type="protein sequence ID" value="MFD2204034.1"/>
    <property type="molecule type" value="Genomic_DNA"/>
</dbReference>
<evidence type="ECO:0000256" key="2">
    <source>
        <dbReference type="ARBA" id="ARBA00007118"/>
    </source>
</evidence>
<evidence type="ECO:0000256" key="5">
    <source>
        <dbReference type="ARBA" id="ARBA00022857"/>
    </source>
</evidence>
<dbReference type="InterPro" id="IPR000415">
    <property type="entry name" value="Nitroreductase-like"/>
</dbReference>
<evidence type="ECO:0000313" key="10">
    <source>
        <dbReference type="EMBL" id="MFD2204034.1"/>
    </source>
</evidence>
<feature type="domain" description="Nitroreductase" evidence="9">
    <location>
        <begin position="16"/>
        <end position="163"/>
    </location>
</feature>
<dbReference type="EC" id="1.-.-.-" evidence="8"/>
<evidence type="ECO:0000256" key="3">
    <source>
        <dbReference type="ARBA" id="ARBA00022630"/>
    </source>
</evidence>
<sequence>MSFLLSRKSIVTQWMVEPAPSKNDIDFMLQAAVTAPDHGWLRPWRFIVIEGEARKKLSNLFVEALKVRNPDATTEQLEKEGSRPLLAPLVIVVCSVMTDEKPGVPQNERVLSAGAAAQNILLAAHERDYGAIWLTGNAAYDPTVKAGLGLAENMNVVGFLYIGSVEREVKERKRPDPAEYTIHWD</sequence>
<evidence type="ECO:0000256" key="6">
    <source>
        <dbReference type="ARBA" id="ARBA00023002"/>
    </source>
</evidence>
<dbReference type="RefSeq" id="WP_380247183.1">
    <property type="nucleotide sequence ID" value="NZ_JBHUII010000001.1"/>
</dbReference>
<proteinExistence type="inferred from homology"/>
<reference evidence="11" key="1">
    <citation type="journal article" date="2019" name="Int. J. Syst. Evol. Microbiol.">
        <title>The Global Catalogue of Microorganisms (GCM) 10K type strain sequencing project: providing services to taxonomists for standard genome sequencing and annotation.</title>
        <authorList>
            <consortium name="The Broad Institute Genomics Platform"/>
            <consortium name="The Broad Institute Genome Sequencing Center for Infectious Disease"/>
            <person name="Wu L."/>
            <person name="Ma J."/>
        </authorList>
    </citation>
    <scope>NUCLEOTIDE SEQUENCE [LARGE SCALE GENOMIC DNA]</scope>
    <source>
        <strain evidence="11">CGMCC 4.7192</strain>
    </source>
</reference>
<comment type="similarity">
    <text evidence="2 8">Belongs to the nitroreductase family.</text>
</comment>
<comment type="caution">
    <text evidence="10">The sequence shown here is derived from an EMBL/GenBank/DDBJ whole genome shotgun (WGS) entry which is preliminary data.</text>
</comment>
<dbReference type="Proteomes" id="UP001597294">
    <property type="component" value="Unassembled WGS sequence"/>
</dbReference>
<dbReference type="PANTHER" id="PTHR43821:SF1">
    <property type="entry name" value="NAD(P)H NITROREDUCTASE YDJA-RELATED"/>
    <property type="match status" value="1"/>
</dbReference>
<organism evidence="10 11">
    <name type="scientific">Kiloniella antarctica</name>
    <dbReference type="NCBI Taxonomy" id="1550907"/>
    <lineage>
        <taxon>Bacteria</taxon>
        <taxon>Pseudomonadati</taxon>
        <taxon>Pseudomonadota</taxon>
        <taxon>Alphaproteobacteria</taxon>
        <taxon>Rhodospirillales</taxon>
        <taxon>Kiloniellaceae</taxon>
        <taxon>Kiloniella</taxon>
    </lineage>
</organism>
<evidence type="ECO:0000256" key="8">
    <source>
        <dbReference type="PIRNR" id="PIRNR000232"/>
    </source>
</evidence>
<keyword evidence="5 8" id="KW-0521">NADP</keyword>
<protein>
    <recommendedName>
        <fullName evidence="8">Putative NAD(P)H nitroreductase</fullName>
        <ecNumber evidence="8">1.-.-.-</ecNumber>
    </recommendedName>
</protein>
<evidence type="ECO:0000256" key="7">
    <source>
        <dbReference type="ARBA" id="ARBA00023027"/>
    </source>
</evidence>
<dbReference type="InterPro" id="IPR026021">
    <property type="entry name" value="YdjA-like"/>
</dbReference>
<keyword evidence="4 8" id="KW-0288">FMN</keyword>
<evidence type="ECO:0000256" key="1">
    <source>
        <dbReference type="ARBA" id="ARBA00001917"/>
    </source>
</evidence>
<dbReference type="PANTHER" id="PTHR43821">
    <property type="entry name" value="NAD(P)H NITROREDUCTASE YDJA-RELATED"/>
    <property type="match status" value="1"/>
</dbReference>
<dbReference type="PIRSF" id="PIRSF000232">
    <property type="entry name" value="YdjA"/>
    <property type="match status" value="1"/>
</dbReference>
<dbReference type="InterPro" id="IPR029479">
    <property type="entry name" value="Nitroreductase"/>
</dbReference>
<keyword evidence="11" id="KW-1185">Reference proteome</keyword>
<evidence type="ECO:0000313" key="11">
    <source>
        <dbReference type="Proteomes" id="UP001597294"/>
    </source>
</evidence>
<gene>
    <name evidence="10" type="ORF">ACFSKO_00320</name>
</gene>
<keyword evidence="6 8" id="KW-0560">Oxidoreductase</keyword>
<name>A0ABW5BET8_9PROT</name>
<dbReference type="Pfam" id="PF00881">
    <property type="entry name" value="Nitroreductase"/>
    <property type="match status" value="1"/>
</dbReference>
<accession>A0ABW5BET8</accession>
<keyword evidence="3 8" id="KW-0285">Flavoprotein</keyword>
<evidence type="ECO:0000256" key="4">
    <source>
        <dbReference type="ARBA" id="ARBA00022643"/>
    </source>
</evidence>
<dbReference type="InterPro" id="IPR052530">
    <property type="entry name" value="NAD(P)H_nitroreductase"/>
</dbReference>
<dbReference type="Gene3D" id="3.40.109.10">
    <property type="entry name" value="NADH Oxidase"/>
    <property type="match status" value="1"/>
</dbReference>
<keyword evidence="7 8" id="KW-0520">NAD</keyword>
<comment type="cofactor">
    <cofactor evidence="1 8">
        <name>FMN</name>
        <dbReference type="ChEBI" id="CHEBI:58210"/>
    </cofactor>
</comment>